<dbReference type="Proteomes" id="UP000306196">
    <property type="component" value="Unassembled WGS sequence"/>
</dbReference>
<evidence type="ECO:0000259" key="2">
    <source>
        <dbReference type="Pfam" id="PF01926"/>
    </source>
</evidence>
<comment type="caution">
    <text evidence="4">The sequence shown here is derived from an EMBL/GenBank/DDBJ whole genome shotgun (WGS) entry which is preliminary data.</text>
</comment>
<evidence type="ECO:0000259" key="3">
    <source>
        <dbReference type="Pfam" id="PF07670"/>
    </source>
</evidence>
<dbReference type="RefSeq" id="WP_138084526.1">
    <property type="nucleotide sequence ID" value="NZ_VAUV01000002.1"/>
</dbReference>
<evidence type="ECO:0000313" key="4">
    <source>
        <dbReference type="EMBL" id="TLD72171.1"/>
    </source>
</evidence>
<dbReference type="Pfam" id="PF07670">
    <property type="entry name" value="Gate"/>
    <property type="match status" value="2"/>
</dbReference>
<feature type="transmembrane region" description="Helical" evidence="1">
    <location>
        <begin position="496"/>
        <end position="516"/>
    </location>
</feature>
<dbReference type="PANTHER" id="PTHR43185:SF1">
    <property type="entry name" value="FE(2+) TRANSPORTER FEOB"/>
    <property type="match status" value="1"/>
</dbReference>
<name>A0A5R8KIV2_9BACT</name>
<protein>
    <submittedName>
        <fullName evidence="4">Ferrous iron transporter B</fullName>
    </submittedName>
</protein>
<feature type="transmembrane region" description="Helical" evidence="1">
    <location>
        <begin position="363"/>
        <end position="382"/>
    </location>
</feature>
<keyword evidence="5" id="KW-1185">Reference proteome</keyword>
<keyword evidence="1" id="KW-0812">Transmembrane</keyword>
<feature type="transmembrane region" description="Helical" evidence="1">
    <location>
        <begin position="334"/>
        <end position="357"/>
    </location>
</feature>
<dbReference type="InterPro" id="IPR050860">
    <property type="entry name" value="FeoB_GTPase"/>
</dbReference>
<feature type="transmembrane region" description="Helical" evidence="1">
    <location>
        <begin position="261"/>
        <end position="279"/>
    </location>
</feature>
<feature type="domain" description="Nucleoside transporter/FeoB GTPase Gate" evidence="3">
    <location>
        <begin position="262"/>
        <end position="356"/>
    </location>
</feature>
<reference evidence="4 5" key="1">
    <citation type="submission" date="2019-05" db="EMBL/GenBank/DDBJ databases">
        <title>Verrucobacter flavum gen. nov., sp. nov. a new member of the family Verrucomicrobiaceae.</title>
        <authorList>
            <person name="Szuroczki S."/>
            <person name="Abbaszade G."/>
            <person name="Szabo A."/>
            <person name="Felfoldi T."/>
            <person name="Schumann P."/>
            <person name="Boka K."/>
            <person name="Keki Z."/>
            <person name="Toumi M."/>
            <person name="Toth E."/>
        </authorList>
    </citation>
    <scope>NUCLEOTIDE SEQUENCE [LARGE SCALE GENOMIC DNA]</scope>
    <source>
        <strain evidence="4 5">MG-N-17</strain>
    </source>
</reference>
<proteinExistence type="predicted"/>
<dbReference type="GO" id="GO:0005525">
    <property type="term" value="F:GTP binding"/>
    <property type="evidence" value="ECO:0007669"/>
    <property type="project" value="InterPro"/>
</dbReference>
<sequence>MKTTDTSTIVLAGLESAGKSALFRGLTGHAAGDEANFRGSTVVCRKCRVTGCACDVVDTPGIRAKSDAATTQLALNATGEADVVLLVARSTDASSEIEILLKELDLKQKRSALAITFLDKAPAEIEALAAHYREALEIPVVLVNSRTLDATSREAVLQAMAQASPVNGGRALEFAPPVMARVRPQTTLFEQRLWGPWLSLLAMAMMFALPVYAAYWFASWAQPLLDERLISPMKEAFSWLPSLPQALLTGGYGVITLGWYSFLWAFPVVVLLALSVAIAEETGLKDRITAALDPWLRRVGLDGRDLIPVLMGFGCNVVAVFQSRSCSSCTRKSCVSMIAFGSACSYQIGASLSIFAASGHPGLFVPYLFMLIVVGALHTRFWHGGLSSTHAQPLHERAFLQVPSARAVRWRVKASLKQFLLQAMPVFLLICIIAALLEYLGVMAVLEVGLAPLMTWLKLPVEAAGAILFSVLRKDGLLTLNSNEGTLLVSMGEAQIFLVVWLASTLTACLVTLWTIKKELGWMTAFKLAGRQAATSAMASVVMVIFL</sequence>
<dbReference type="Gene3D" id="3.40.50.300">
    <property type="entry name" value="P-loop containing nucleotide triphosphate hydrolases"/>
    <property type="match status" value="1"/>
</dbReference>
<dbReference type="SUPFAM" id="SSF52540">
    <property type="entry name" value="P-loop containing nucleoside triphosphate hydrolases"/>
    <property type="match status" value="1"/>
</dbReference>
<dbReference type="Pfam" id="PF01926">
    <property type="entry name" value="MMR_HSR1"/>
    <property type="match status" value="1"/>
</dbReference>
<keyword evidence="1" id="KW-0472">Membrane</keyword>
<evidence type="ECO:0000313" key="5">
    <source>
        <dbReference type="Proteomes" id="UP000306196"/>
    </source>
</evidence>
<accession>A0A5R8KIV2</accession>
<dbReference type="GO" id="GO:0015093">
    <property type="term" value="F:ferrous iron transmembrane transporter activity"/>
    <property type="evidence" value="ECO:0007669"/>
    <property type="project" value="TreeGrafter"/>
</dbReference>
<feature type="domain" description="Nucleoside transporter/FeoB GTPase Gate" evidence="3">
    <location>
        <begin position="420"/>
        <end position="522"/>
    </location>
</feature>
<feature type="transmembrane region" description="Helical" evidence="1">
    <location>
        <begin position="194"/>
        <end position="215"/>
    </location>
</feature>
<dbReference type="GO" id="GO:0005886">
    <property type="term" value="C:plasma membrane"/>
    <property type="evidence" value="ECO:0007669"/>
    <property type="project" value="TreeGrafter"/>
</dbReference>
<feature type="transmembrane region" description="Helical" evidence="1">
    <location>
        <begin position="419"/>
        <end position="446"/>
    </location>
</feature>
<feature type="domain" description="G" evidence="2">
    <location>
        <begin position="9"/>
        <end position="104"/>
    </location>
</feature>
<dbReference type="AlphaFoldDB" id="A0A5R8KIV2"/>
<dbReference type="CDD" id="cd00882">
    <property type="entry name" value="Ras_like_GTPase"/>
    <property type="match status" value="1"/>
</dbReference>
<dbReference type="EMBL" id="VAUV01000002">
    <property type="protein sequence ID" value="TLD72171.1"/>
    <property type="molecule type" value="Genomic_DNA"/>
</dbReference>
<dbReference type="InterPro" id="IPR006073">
    <property type="entry name" value="GTP-bd"/>
</dbReference>
<gene>
    <name evidence="4" type="ORF">FEM03_02100</name>
</gene>
<evidence type="ECO:0000256" key="1">
    <source>
        <dbReference type="SAM" id="Phobius"/>
    </source>
</evidence>
<dbReference type="InterPro" id="IPR027417">
    <property type="entry name" value="P-loop_NTPase"/>
</dbReference>
<dbReference type="OrthoDB" id="9809127at2"/>
<organism evidence="4 5">
    <name type="scientific">Phragmitibacter flavus</name>
    <dbReference type="NCBI Taxonomy" id="2576071"/>
    <lineage>
        <taxon>Bacteria</taxon>
        <taxon>Pseudomonadati</taxon>
        <taxon>Verrucomicrobiota</taxon>
        <taxon>Verrucomicrobiia</taxon>
        <taxon>Verrucomicrobiales</taxon>
        <taxon>Verrucomicrobiaceae</taxon>
        <taxon>Phragmitibacter</taxon>
    </lineage>
</organism>
<dbReference type="PANTHER" id="PTHR43185">
    <property type="entry name" value="FERROUS IRON TRANSPORT PROTEIN B"/>
    <property type="match status" value="1"/>
</dbReference>
<keyword evidence="1" id="KW-1133">Transmembrane helix</keyword>
<dbReference type="InterPro" id="IPR011642">
    <property type="entry name" value="Gate_dom"/>
</dbReference>